<dbReference type="EMBL" id="CP017603">
    <property type="protein sequence ID" value="AOY76729.1"/>
    <property type="molecule type" value="Genomic_DNA"/>
</dbReference>
<dbReference type="Proteomes" id="UP000192478">
    <property type="component" value="Chromosome"/>
</dbReference>
<reference evidence="3 5" key="2">
    <citation type="submission" date="2017-03" db="EMBL/GenBank/DDBJ databases">
        <title>Complete sequence of Clostridium formicaceticum DSM 92.</title>
        <authorList>
            <person name="Poehlein A."/>
            <person name="Karl M."/>
            <person name="Bengelsdorf F.R."/>
            <person name="Duerre P."/>
            <person name="Daniel R."/>
        </authorList>
    </citation>
    <scope>NUCLEOTIDE SEQUENCE [LARGE SCALE GENOMIC DNA]</scope>
    <source>
        <strain evidence="3 5">DSM 92</strain>
    </source>
</reference>
<proteinExistence type="predicted"/>
<dbReference type="KEGG" id="cfm:BJL90_13140"/>
<keyword evidence="4" id="KW-1185">Reference proteome</keyword>
<evidence type="ECO:0000313" key="4">
    <source>
        <dbReference type="Proteomes" id="UP000177894"/>
    </source>
</evidence>
<dbReference type="EMBL" id="CP020559">
    <property type="protein sequence ID" value="ARE87165.1"/>
    <property type="molecule type" value="Genomic_DNA"/>
</dbReference>
<feature type="domain" description="GIY-YIG catalytic" evidence="1">
    <location>
        <begin position="32"/>
        <end position="180"/>
    </location>
</feature>
<organism evidence="3 5">
    <name type="scientific">Clostridium formicaceticum</name>
    <dbReference type="NCBI Taxonomy" id="1497"/>
    <lineage>
        <taxon>Bacteria</taxon>
        <taxon>Bacillati</taxon>
        <taxon>Bacillota</taxon>
        <taxon>Clostridia</taxon>
        <taxon>Eubacteriales</taxon>
        <taxon>Clostridiaceae</taxon>
        <taxon>Clostridium</taxon>
    </lineage>
</organism>
<dbReference type="Pfam" id="PF20815">
    <property type="entry name" value="GIY_YIG_2"/>
    <property type="match status" value="1"/>
</dbReference>
<evidence type="ECO:0000313" key="2">
    <source>
        <dbReference type="EMBL" id="AOY76729.1"/>
    </source>
</evidence>
<evidence type="ECO:0000259" key="1">
    <source>
        <dbReference type="Pfam" id="PF20815"/>
    </source>
</evidence>
<gene>
    <name evidence="2" type="ORF">BJL90_13140</name>
    <name evidence="3" type="ORF">CLFO_15530</name>
</gene>
<reference evidence="2 4" key="1">
    <citation type="submission" date="2016-10" db="EMBL/GenBank/DDBJ databases">
        <title>Complete Genome Sequence of Acetogen Clostridium formicoaceticum ATCC 27076.</title>
        <authorList>
            <person name="Bao T."/>
            <person name="Cheng C."/>
            <person name="Zhao J."/>
            <person name="Yang S.-T."/>
            <person name="Wang J."/>
            <person name="Wang M."/>
        </authorList>
    </citation>
    <scope>NUCLEOTIDE SEQUENCE [LARGE SCALE GENOMIC DNA]</scope>
    <source>
        <strain evidence="2 4">ATCC 27076</strain>
    </source>
</reference>
<accession>A0AAC9WGZ4</accession>
<sequence>MSGMNMEIINLLKQNAFYPLINKEIDLPDKQGLYLICINKIEVLPEAMENLTYTYFEGKAVIYLGISGSRGLRKRDYNNHFHGTARVSTLRKSLGVLFGYEKVQSLKDQGTSNFKFITEYEKALTEWMLNNLIMYYYATDEDVENIETELISYFNPPLNLSKNKSEVNKEFRRKLSKLRCTL</sequence>
<evidence type="ECO:0000313" key="3">
    <source>
        <dbReference type="EMBL" id="ARE87165.1"/>
    </source>
</evidence>
<protein>
    <recommendedName>
        <fullName evidence="1">GIY-YIG catalytic domain-containing protein</fullName>
    </recommendedName>
</protein>
<name>A0AAC9WGZ4_9CLOT</name>
<dbReference type="InterPro" id="IPR049311">
    <property type="entry name" value="GIY_YIG_cat"/>
</dbReference>
<dbReference type="Proteomes" id="UP000177894">
    <property type="component" value="Chromosome"/>
</dbReference>
<dbReference type="AlphaFoldDB" id="A0AAC9WGZ4"/>
<evidence type="ECO:0000313" key="5">
    <source>
        <dbReference type="Proteomes" id="UP000192478"/>
    </source>
</evidence>